<evidence type="ECO:0000256" key="1">
    <source>
        <dbReference type="SAM" id="MobiDB-lite"/>
    </source>
</evidence>
<feature type="compositionally biased region" description="Basic residues" evidence="1">
    <location>
        <begin position="17"/>
        <end position="28"/>
    </location>
</feature>
<feature type="region of interest" description="Disordered" evidence="1">
    <location>
        <begin position="1"/>
        <end position="57"/>
    </location>
</feature>
<name>A0A674N8Y4_TAKRU</name>
<reference evidence="2" key="2">
    <citation type="submission" date="2025-08" db="UniProtKB">
        <authorList>
            <consortium name="Ensembl"/>
        </authorList>
    </citation>
    <scope>IDENTIFICATION</scope>
</reference>
<dbReference type="PANTHER" id="PTHR15289:SF3">
    <property type="entry name" value="TASTIN"/>
    <property type="match status" value="1"/>
</dbReference>
<reference evidence="2 3" key="1">
    <citation type="journal article" date="2011" name="Genome Biol. Evol.">
        <title>Integration of the genetic map and genome assembly of fugu facilitates insights into distinct features of genome evolution in teleosts and mammals.</title>
        <authorList>
            <person name="Kai W."/>
            <person name="Kikuchi K."/>
            <person name="Tohari S."/>
            <person name="Chew A.K."/>
            <person name="Tay A."/>
            <person name="Fujiwara A."/>
            <person name="Hosoya S."/>
            <person name="Suetake H."/>
            <person name="Naruse K."/>
            <person name="Brenner S."/>
            <person name="Suzuki Y."/>
            <person name="Venkatesh B."/>
        </authorList>
    </citation>
    <scope>NUCLEOTIDE SEQUENCE [LARGE SCALE GENOMIC DNA]</scope>
</reference>
<protein>
    <submittedName>
        <fullName evidence="2">Uncharacterized LOC105419983</fullName>
    </submittedName>
</protein>
<evidence type="ECO:0000313" key="2">
    <source>
        <dbReference type="Ensembl" id="ENSTRUP00000069736.1"/>
    </source>
</evidence>
<sequence>MDSSPVLRQQNQNKISHFLRYKTNHPKSPKSAPHYSNQDENKDPQKSAVGKKASVRQGVSRLPVLAKSLHLPSPSSFSLSHCKWEEKPLAGKAKKEKPCTRPLPFNRSHCKNSRKAAEYEQPSSVLQSNPGSRSVQQSNAACCVTQKQSNGRANQSKYPHVSQNRADLTKRAEGSEGNVAENTSKCKGQRAAVTNLKPSAHLSHHVSSIPNNTCHQNNAASSAEACTHNMNQLSIKDLSATSHAQQSVQLTEQTWRIWWWNRCHTLAHNIDIISGFYSNSSIGLSLNACFCVLFPGFMKSEPFSPDPAALQSILQNEGLKVGGCLGATPKNAIRPSGRGTSVYTSYFTLSKISCLQNTSHKEEKGETCSADGCEQQRTVGAQPFIQAPQRASVIFFSTGKKLLRVPRFERQEDWTLQDLTSPVSDSIVQKSCVVSSAVAMLRKRLPPLEELRLDEEVATYTSLLAATGFLPPQPRCGNPLAAMLHFEESSRFVPIDLDPASDPTWPCSLMEER</sequence>
<feature type="compositionally biased region" description="Polar residues" evidence="1">
    <location>
        <begin position="1"/>
        <end position="15"/>
    </location>
</feature>
<dbReference type="InterPro" id="IPR026133">
    <property type="entry name" value="Tastin"/>
</dbReference>
<dbReference type="Ensembl" id="ENSTRUT00000070202.1">
    <property type="protein sequence ID" value="ENSTRUP00000069736.1"/>
    <property type="gene ID" value="ENSTRUG00000021701.2"/>
</dbReference>
<gene>
    <name evidence="2" type="primary">troap</name>
</gene>
<feature type="compositionally biased region" description="Polar residues" evidence="1">
    <location>
        <begin position="121"/>
        <end position="166"/>
    </location>
</feature>
<dbReference type="Proteomes" id="UP000005226">
    <property type="component" value="Chromosome 3"/>
</dbReference>
<dbReference type="GeneTree" id="ENSGT00530000068920"/>
<feature type="region of interest" description="Disordered" evidence="1">
    <location>
        <begin position="90"/>
        <end position="189"/>
    </location>
</feature>
<organism evidence="2 3">
    <name type="scientific">Takifugu rubripes</name>
    <name type="common">Japanese pufferfish</name>
    <name type="synonym">Fugu rubripes</name>
    <dbReference type="NCBI Taxonomy" id="31033"/>
    <lineage>
        <taxon>Eukaryota</taxon>
        <taxon>Metazoa</taxon>
        <taxon>Chordata</taxon>
        <taxon>Craniata</taxon>
        <taxon>Vertebrata</taxon>
        <taxon>Euteleostomi</taxon>
        <taxon>Actinopterygii</taxon>
        <taxon>Neopterygii</taxon>
        <taxon>Teleostei</taxon>
        <taxon>Neoteleostei</taxon>
        <taxon>Acanthomorphata</taxon>
        <taxon>Eupercaria</taxon>
        <taxon>Tetraodontiformes</taxon>
        <taxon>Tetradontoidea</taxon>
        <taxon>Tetraodontidae</taxon>
        <taxon>Takifugu</taxon>
    </lineage>
</organism>
<proteinExistence type="predicted"/>
<accession>A0A674N8Y4</accession>
<keyword evidence="3" id="KW-1185">Reference proteome</keyword>
<reference evidence="2" key="3">
    <citation type="submission" date="2025-09" db="UniProtKB">
        <authorList>
            <consortium name="Ensembl"/>
        </authorList>
    </citation>
    <scope>IDENTIFICATION</scope>
</reference>
<evidence type="ECO:0000313" key="3">
    <source>
        <dbReference type="Proteomes" id="UP000005226"/>
    </source>
</evidence>
<dbReference type="PANTHER" id="PTHR15289">
    <property type="entry name" value="TASTIN"/>
    <property type="match status" value="1"/>
</dbReference>
<dbReference type="AlphaFoldDB" id="A0A674N8Y4"/>